<evidence type="ECO:0000313" key="1">
    <source>
        <dbReference type="EMBL" id="GKV22336.1"/>
    </source>
</evidence>
<proteinExistence type="predicted"/>
<accession>A0AAV5KCV0</accession>
<gene>
    <name evidence="1" type="ORF">SLEP1_g32216</name>
</gene>
<protein>
    <submittedName>
        <fullName evidence="1">Uncharacterized protein</fullName>
    </submittedName>
</protein>
<dbReference type="EMBL" id="BPVZ01000060">
    <property type="protein sequence ID" value="GKV22336.1"/>
    <property type="molecule type" value="Genomic_DNA"/>
</dbReference>
<dbReference type="Proteomes" id="UP001054252">
    <property type="component" value="Unassembled WGS sequence"/>
</dbReference>
<organism evidence="1 2">
    <name type="scientific">Rubroshorea leprosula</name>
    <dbReference type="NCBI Taxonomy" id="152421"/>
    <lineage>
        <taxon>Eukaryota</taxon>
        <taxon>Viridiplantae</taxon>
        <taxon>Streptophyta</taxon>
        <taxon>Embryophyta</taxon>
        <taxon>Tracheophyta</taxon>
        <taxon>Spermatophyta</taxon>
        <taxon>Magnoliopsida</taxon>
        <taxon>eudicotyledons</taxon>
        <taxon>Gunneridae</taxon>
        <taxon>Pentapetalae</taxon>
        <taxon>rosids</taxon>
        <taxon>malvids</taxon>
        <taxon>Malvales</taxon>
        <taxon>Dipterocarpaceae</taxon>
        <taxon>Rubroshorea</taxon>
    </lineage>
</organism>
<comment type="caution">
    <text evidence="1">The sequence shown here is derived from an EMBL/GenBank/DDBJ whole genome shotgun (WGS) entry which is preliminary data.</text>
</comment>
<sequence length="54" mass="6115">MECFPIFWFVVSSSIPLPIGFLPSRTRCYSPEFLGFDRSVIVALGLAFCSVRVR</sequence>
<name>A0AAV5KCV0_9ROSI</name>
<evidence type="ECO:0000313" key="2">
    <source>
        <dbReference type="Proteomes" id="UP001054252"/>
    </source>
</evidence>
<dbReference type="AlphaFoldDB" id="A0AAV5KCV0"/>
<keyword evidence="2" id="KW-1185">Reference proteome</keyword>
<reference evidence="1 2" key="1">
    <citation type="journal article" date="2021" name="Commun. Biol.">
        <title>The genome of Shorea leprosula (Dipterocarpaceae) highlights the ecological relevance of drought in aseasonal tropical rainforests.</title>
        <authorList>
            <person name="Ng K.K.S."/>
            <person name="Kobayashi M.J."/>
            <person name="Fawcett J.A."/>
            <person name="Hatakeyama M."/>
            <person name="Paape T."/>
            <person name="Ng C.H."/>
            <person name="Ang C.C."/>
            <person name="Tnah L.H."/>
            <person name="Lee C.T."/>
            <person name="Nishiyama T."/>
            <person name="Sese J."/>
            <person name="O'Brien M.J."/>
            <person name="Copetti D."/>
            <person name="Mohd Noor M.I."/>
            <person name="Ong R.C."/>
            <person name="Putra M."/>
            <person name="Sireger I.Z."/>
            <person name="Indrioko S."/>
            <person name="Kosugi Y."/>
            <person name="Izuno A."/>
            <person name="Isagi Y."/>
            <person name="Lee S.L."/>
            <person name="Shimizu K.K."/>
        </authorList>
    </citation>
    <scope>NUCLEOTIDE SEQUENCE [LARGE SCALE GENOMIC DNA]</scope>
    <source>
        <strain evidence="1">214</strain>
    </source>
</reference>